<proteinExistence type="predicted"/>
<dbReference type="AlphaFoldDB" id="A0AAD8YNF4"/>
<accession>A0AAD8YNF4</accession>
<gene>
    <name evidence="1" type="ORF">QTG54_001221</name>
</gene>
<dbReference type="Proteomes" id="UP001224775">
    <property type="component" value="Unassembled WGS sequence"/>
</dbReference>
<evidence type="ECO:0000313" key="2">
    <source>
        <dbReference type="Proteomes" id="UP001224775"/>
    </source>
</evidence>
<evidence type="ECO:0000313" key="1">
    <source>
        <dbReference type="EMBL" id="KAK1749282.1"/>
    </source>
</evidence>
<name>A0AAD8YNF4_9STRA</name>
<dbReference type="EMBL" id="JATAAI010000001">
    <property type="protein sequence ID" value="KAK1749282.1"/>
    <property type="molecule type" value="Genomic_DNA"/>
</dbReference>
<protein>
    <submittedName>
        <fullName evidence="1">Uncharacterized protein</fullName>
    </submittedName>
</protein>
<sequence length="165" mass="18034">MQLLLSFIVLYHPKRFDHPLPDDLKMVKATSLLLALSCSQAAAFFAPPGVPGVQWGAGTRLHFGLPSGFGPKSDEPAEEAEPEKKISAAGLFQMIAAGAGAPFLGDFQGVEKDTGKLMFSLEANNLVDENGMSKQTQMPYFENGWVEEEDETKPKAEGFKFPWQK</sequence>
<keyword evidence="2" id="KW-1185">Reference proteome</keyword>
<comment type="caution">
    <text evidence="1">The sequence shown here is derived from an EMBL/GenBank/DDBJ whole genome shotgun (WGS) entry which is preliminary data.</text>
</comment>
<reference evidence="1" key="1">
    <citation type="submission" date="2023-06" db="EMBL/GenBank/DDBJ databases">
        <title>Survivors Of The Sea: Transcriptome response of Skeletonema marinoi to long-term dormancy.</title>
        <authorList>
            <person name="Pinder M.I.M."/>
            <person name="Kourtchenko O."/>
            <person name="Robertson E.K."/>
            <person name="Larsson T."/>
            <person name="Maumus F."/>
            <person name="Osuna-Cruz C.M."/>
            <person name="Vancaester E."/>
            <person name="Stenow R."/>
            <person name="Vandepoele K."/>
            <person name="Ploug H."/>
            <person name="Bruchert V."/>
            <person name="Godhe A."/>
            <person name="Topel M."/>
        </authorList>
    </citation>
    <scope>NUCLEOTIDE SEQUENCE</scope>
    <source>
        <strain evidence="1">R05AC</strain>
    </source>
</reference>
<organism evidence="1 2">
    <name type="scientific">Skeletonema marinoi</name>
    <dbReference type="NCBI Taxonomy" id="267567"/>
    <lineage>
        <taxon>Eukaryota</taxon>
        <taxon>Sar</taxon>
        <taxon>Stramenopiles</taxon>
        <taxon>Ochrophyta</taxon>
        <taxon>Bacillariophyta</taxon>
        <taxon>Coscinodiscophyceae</taxon>
        <taxon>Thalassiosirophycidae</taxon>
        <taxon>Thalassiosirales</taxon>
        <taxon>Skeletonemataceae</taxon>
        <taxon>Skeletonema</taxon>
        <taxon>Skeletonema marinoi-dohrnii complex</taxon>
    </lineage>
</organism>